<dbReference type="Proteomes" id="UP000256269">
    <property type="component" value="Unassembled WGS sequence"/>
</dbReference>
<keyword evidence="5" id="KW-1185">Reference proteome</keyword>
<keyword evidence="4" id="KW-0645">Protease</keyword>
<accession>A0A3E0HZU9</accession>
<dbReference type="PANTHER" id="PTHR30023">
    <property type="entry name" value="D-ALANYL-D-ALANINE CARBOXYPEPTIDASE"/>
    <property type="match status" value="1"/>
</dbReference>
<evidence type="ECO:0000256" key="3">
    <source>
        <dbReference type="SAM" id="SignalP"/>
    </source>
</evidence>
<dbReference type="GO" id="GO:0000270">
    <property type="term" value="P:peptidoglycan metabolic process"/>
    <property type="evidence" value="ECO:0007669"/>
    <property type="project" value="TreeGrafter"/>
</dbReference>
<evidence type="ECO:0000256" key="2">
    <source>
        <dbReference type="ARBA" id="ARBA00022801"/>
    </source>
</evidence>
<evidence type="ECO:0000256" key="1">
    <source>
        <dbReference type="ARBA" id="ARBA00006096"/>
    </source>
</evidence>
<dbReference type="InterPro" id="IPR000667">
    <property type="entry name" value="Peptidase_S13"/>
</dbReference>
<dbReference type="PANTHER" id="PTHR30023:SF0">
    <property type="entry name" value="PENICILLIN-SENSITIVE CARBOXYPEPTIDASE A"/>
    <property type="match status" value="1"/>
</dbReference>
<dbReference type="EMBL" id="QUNO01000003">
    <property type="protein sequence ID" value="REH52007.1"/>
    <property type="molecule type" value="Genomic_DNA"/>
</dbReference>
<keyword evidence="3" id="KW-0732">Signal</keyword>
<keyword evidence="4" id="KW-0121">Carboxypeptidase</keyword>
<comment type="caution">
    <text evidence="4">The sequence shown here is derived from an EMBL/GenBank/DDBJ whole genome shotgun (WGS) entry which is preliminary data.</text>
</comment>
<feature type="signal peptide" evidence="3">
    <location>
        <begin position="1"/>
        <end position="33"/>
    </location>
</feature>
<gene>
    <name evidence="4" type="ORF">BCF44_103456</name>
</gene>
<protein>
    <submittedName>
        <fullName evidence="4">D-alanyl-D-alanine carboxypeptidase/D-alanyl-D-alanine-endopeptidase (Penicillin-binding protein 4)</fullName>
    </submittedName>
</protein>
<comment type="similarity">
    <text evidence="1">Belongs to the peptidase S13 family.</text>
</comment>
<dbReference type="Gene3D" id="3.50.80.20">
    <property type="entry name" value="D-Ala-D-Ala carboxypeptidase C, peptidase S13"/>
    <property type="match status" value="1"/>
</dbReference>
<feature type="chain" id="PRO_5017575199" evidence="3">
    <location>
        <begin position="34"/>
        <end position="523"/>
    </location>
</feature>
<dbReference type="InterPro" id="IPR012338">
    <property type="entry name" value="Beta-lactam/transpept-like"/>
</dbReference>
<reference evidence="4 5" key="1">
    <citation type="submission" date="2018-08" db="EMBL/GenBank/DDBJ databases">
        <title>Genomic Encyclopedia of Archaeal and Bacterial Type Strains, Phase II (KMG-II): from individual species to whole genera.</title>
        <authorList>
            <person name="Goeker M."/>
        </authorList>
    </citation>
    <scope>NUCLEOTIDE SEQUENCE [LARGE SCALE GENOMIC DNA]</scope>
    <source>
        <strain evidence="4 5">DSM 45791</strain>
    </source>
</reference>
<dbReference type="Pfam" id="PF02113">
    <property type="entry name" value="Peptidase_S13"/>
    <property type="match status" value="1"/>
</dbReference>
<organism evidence="4 5">
    <name type="scientific">Kutzneria buriramensis</name>
    <dbReference type="NCBI Taxonomy" id="1045776"/>
    <lineage>
        <taxon>Bacteria</taxon>
        <taxon>Bacillati</taxon>
        <taxon>Actinomycetota</taxon>
        <taxon>Actinomycetes</taxon>
        <taxon>Pseudonocardiales</taxon>
        <taxon>Pseudonocardiaceae</taxon>
        <taxon>Kutzneria</taxon>
    </lineage>
</organism>
<dbReference type="PRINTS" id="PR00922">
    <property type="entry name" value="DADACBPTASE3"/>
</dbReference>
<dbReference type="AlphaFoldDB" id="A0A3E0HZU9"/>
<evidence type="ECO:0000313" key="4">
    <source>
        <dbReference type="EMBL" id="REH52007.1"/>
    </source>
</evidence>
<sequence>MCVRTSSRNIAIGCVAAALLALPAAASAGSANASALGQDLDSLLGSAELGGATAGLVVRNADTGDTLYSRLGDSLLTPGSNEKLVTSTAALDLLGTDYSFDTIVRYTGSLTNGTVNGDLYLKGFGDPTTTLADYQAMAAQVRQAGITSVTGRLVADDTWYDSTRLGPDWAWDDEPYYYDAQVSALTVAPDANANAGSVNVVITPAAAGQPATVTMNPPNSYITIQNTATTGSATALSVNRVHGTNTITVAGTIAAGAQPDTERMSVDNPTAFVASLFRKALSDAGVSVTGANAFQKMPTGLPTVASHTSATLGQLLPTFLKQSNNMIAETLTKSAGQERLASGTFAGGVNALTTKLGDLGIDPNQYNQFDGSGLSRMDIVSPAQIAQLLINAKSRPWFQSWYDALPVAGNSDPAIGGTLAHRMAGTPAANNLHGKTGSLTGVSALSGYVTAADGEHLVFSMVSNNFLPATVKDVEDAVAVRLAQYDGSADTARQPAQRLAPHARTGKATDRRAGLECSWTHTC</sequence>
<dbReference type="GO" id="GO:0004185">
    <property type="term" value="F:serine-type carboxypeptidase activity"/>
    <property type="evidence" value="ECO:0007669"/>
    <property type="project" value="InterPro"/>
</dbReference>
<dbReference type="NCBIfam" id="TIGR00666">
    <property type="entry name" value="PBP4"/>
    <property type="match status" value="1"/>
</dbReference>
<dbReference type="Gene3D" id="3.40.710.10">
    <property type="entry name" value="DD-peptidase/beta-lactamase superfamily"/>
    <property type="match status" value="1"/>
</dbReference>
<dbReference type="GO" id="GO:0006508">
    <property type="term" value="P:proteolysis"/>
    <property type="evidence" value="ECO:0007669"/>
    <property type="project" value="InterPro"/>
</dbReference>
<dbReference type="SUPFAM" id="SSF56601">
    <property type="entry name" value="beta-lactamase/transpeptidase-like"/>
    <property type="match status" value="1"/>
</dbReference>
<evidence type="ECO:0000313" key="5">
    <source>
        <dbReference type="Proteomes" id="UP000256269"/>
    </source>
</evidence>
<proteinExistence type="inferred from homology"/>
<name>A0A3E0HZU9_9PSEU</name>
<keyword evidence="2" id="KW-0378">Hydrolase</keyword>